<accession>A0A382Z997</accession>
<dbReference type="PANTHER" id="PTHR10545:SF42">
    <property type="entry name" value="ACETYLTRANSFERASE"/>
    <property type="match status" value="1"/>
</dbReference>
<dbReference type="InterPro" id="IPR000182">
    <property type="entry name" value="GNAT_dom"/>
</dbReference>
<dbReference type="GO" id="GO:0008080">
    <property type="term" value="F:N-acetyltransferase activity"/>
    <property type="evidence" value="ECO:0007669"/>
    <property type="project" value="TreeGrafter"/>
</dbReference>
<dbReference type="AlphaFoldDB" id="A0A382Z997"/>
<evidence type="ECO:0000313" key="4">
    <source>
        <dbReference type="EMBL" id="SVD91779.1"/>
    </source>
</evidence>
<dbReference type="PROSITE" id="PS51186">
    <property type="entry name" value="GNAT"/>
    <property type="match status" value="1"/>
</dbReference>
<reference evidence="4" key="1">
    <citation type="submission" date="2018-05" db="EMBL/GenBank/DDBJ databases">
        <authorList>
            <person name="Lanie J.A."/>
            <person name="Ng W.-L."/>
            <person name="Kazmierczak K.M."/>
            <person name="Andrzejewski T.M."/>
            <person name="Davidsen T.M."/>
            <person name="Wayne K.J."/>
            <person name="Tettelin H."/>
            <person name="Glass J.I."/>
            <person name="Rusch D."/>
            <person name="Podicherti R."/>
            <person name="Tsui H.-C.T."/>
            <person name="Winkler M.E."/>
        </authorList>
    </citation>
    <scope>NUCLEOTIDE SEQUENCE</scope>
</reference>
<evidence type="ECO:0000256" key="2">
    <source>
        <dbReference type="ARBA" id="ARBA00023315"/>
    </source>
</evidence>
<gene>
    <name evidence="4" type="ORF">METZ01_LOCUS444633</name>
</gene>
<dbReference type="InterPro" id="IPR016181">
    <property type="entry name" value="Acyl_CoA_acyltransferase"/>
</dbReference>
<dbReference type="SUPFAM" id="SSF55729">
    <property type="entry name" value="Acyl-CoA N-acyltransferases (Nat)"/>
    <property type="match status" value="1"/>
</dbReference>
<dbReference type="EMBL" id="UINC01181862">
    <property type="protein sequence ID" value="SVD91779.1"/>
    <property type="molecule type" value="Genomic_DNA"/>
</dbReference>
<keyword evidence="1" id="KW-0808">Transferase</keyword>
<sequence length="148" mass="17669">MKMSNLVREVQLKDKEQWKELYKGYANFYKVEMNIQILEKVWSWLHDKNHELNGIVYEIDGNIVALAHYRRMPRPLKGQDIGFLDDLFVEPIHRGKKIGEKLLNELKNISKSKGWGLIRWLTHDDNLRAKALYDRVAEKTSWDLYELK</sequence>
<dbReference type="Pfam" id="PF00583">
    <property type="entry name" value="Acetyltransf_1"/>
    <property type="match status" value="1"/>
</dbReference>
<evidence type="ECO:0000259" key="3">
    <source>
        <dbReference type="PROSITE" id="PS51186"/>
    </source>
</evidence>
<proteinExistence type="predicted"/>
<dbReference type="PANTHER" id="PTHR10545">
    <property type="entry name" value="DIAMINE N-ACETYLTRANSFERASE"/>
    <property type="match status" value="1"/>
</dbReference>
<name>A0A382Z997_9ZZZZ</name>
<feature type="domain" description="N-acetyltransferase" evidence="3">
    <location>
        <begin position="5"/>
        <end position="148"/>
    </location>
</feature>
<dbReference type="InterPro" id="IPR051016">
    <property type="entry name" value="Diverse_Substrate_AcTransf"/>
</dbReference>
<keyword evidence="2" id="KW-0012">Acyltransferase</keyword>
<organism evidence="4">
    <name type="scientific">marine metagenome</name>
    <dbReference type="NCBI Taxonomy" id="408172"/>
    <lineage>
        <taxon>unclassified sequences</taxon>
        <taxon>metagenomes</taxon>
        <taxon>ecological metagenomes</taxon>
    </lineage>
</organism>
<evidence type="ECO:0000256" key="1">
    <source>
        <dbReference type="ARBA" id="ARBA00022679"/>
    </source>
</evidence>
<dbReference type="Gene3D" id="3.40.630.30">
    <property type="match status" value="1"/>
</dbReference>
<protein>
    <recommendedName>
        <fullName evidence="3">N-acetyltransferase domain-containing protein</fullName>
    </recommendedName>
</protein>
<dbReference type="CDD" id="cd04301">
    <property type="entry name" value="NAT_SF"/>
    <property type="match status" value="1"/>
</dbReference>